<dbReference type="RefSeq" id="XP_040693730.1">
    <property type="nucleotide sequence ID" value="XM_040829946.1"/>
</dbReference>
<dbReference type="OrthoDB" id="6359816at2759"/>
<dbReference type="InterPro" id="IPR000210">
    <property type="entry name" value="BTB/POZ_dom"/>
</dbReference>
<evidence type="ECO:0000259" key="1">
    <source>
        <dbReference type="PROSITE" id="PS50097"/>
    </source>
</evidence>
<dbReference type="PANTHER" id="PTHR47843:SF5">
    <property type="entry name" value="BTB_POZ DOMAIN PROTEIN"/>
    <property type="match status" value="1"/>
</dbReference>
<dbReference type="STRING" id="1073089.A0A1L9RYV7"/>
<feature type="domain" description="BTB" evidence="1">
    <location>
        <begin position="51"/>
        <end position="110"/>
    </location>
</feature>
<sequence>MAKNKSKELVSGNTEIFNETRNDKGFSSLESSLKGLSSQTHFWFFNTSQFSDLVVQTTEQDFKVHKLVICGQSEYFSLMYSKEWKETAENKIVLKEDDPHAVEAMIHFMYGFDYDSSGNNARRVSPMLFNAKVYQIADKYSIPALKDISKEKFEHAVQKCWEMDDFPHAIVEVYANSPSTDKGLRSIVTEISKMQIQKLIQKEDFQNVLEEVASFGADLTRLLAEAPSKAQPDYKRYICPSCQNTWIASSFPTRTTRYCQNCGYQYSNWQSYEKPI</sequence>
<dbReference type="VEuPathDB" id="FungiDB:ASPWEDRAFT_166141"/>
<dbReference type="InterPro" id="IPR011333">
    <property type="entry name" value="SKP1/BTB/POZ_sf"/>
</dbReference>
<dbReference type="Pfam" id="PF00651">
    <property type="entry name" value="BTB"/>
    <property type="match status" value="1"/>
</dbReference>
<dbReference type="AlphaFoldDB" id="A0A1L9RYV7"/>
<proteinExistence type="predicted"/>
<organism evidence="2 3">
    <name type="scientific">Aspergillus wentii DTO 134E9</name>
    <dbReference type="NCBI Taxonomy" id="1073089"/>
    <lineage>
        <taxon>Eukaryota</taxon>
        <taxon>Fungi</taxon>
        <taxon>Dikarya</taxon>
        <taxon>Ascomycota</taxon>
        <taxon>Pezizomycotina</taxon>
        <taxon>Eurotiomycetes</taxon>
        <taxon>Eurotiomycetidae</taxon>
        <taxon>Eurotiales</taxon>
        <taxon>Aspergillaceae</taxon>
        <taxon>Aspergillus</taxon>
        <taxon>Aspergillus subgen. Cremei</taxon>
    </lineage>
</organism>
<dbReference type="Gene3D" id="3.30.710.10">
    <property type="entry name" value="Potassium Channel Kv1.1, Chain A"/>
    <property type="match status" value="1"/>
</dbReference>
<name>A0A1L9RYV7_ASPWE</name>
<reference evidence="3" key="1">
    <citation type="journal article" date="2017" name="Genome Biol.">
        <title>Comparative genomics reveals high biological diversity and specific adaptations in the industrially and medically important fungal genus Aspergillus.</title>
        <authorList>
            <person name="de Vries R.P."/>
            <person name="Riley R."/>
            <person name="Wiebenga A."/>
            <person name="Aguilar-Osorio G."/>
            <person name="Amillis S."/>
            <person name="Uchima C.A."/>
            <person name="Anderluh G."/>
            <person name="Asadollahi M."/>
            <person name="Askin M."/>
            <person name="Barry K."/>
            <person name="Battaglia E."/>
            <person name="Bayram O."/>
            <person name="Benocci T."/>
            <person name="Braus-Stromeyer S.A."/>
            <person name="Caldana C."/>
            <person name="Canovas D."/>
            <person name="Cerqueira G.C."/>
            <person name="Chen F."/>
            <person name="Chen W."/>
            <person name="Choi C."/>
            <person name="Clum A."/>
            <person name="Dos Santos R.A."/>
            <person name="Damasio A.R."/>
            <person name="Diallinas G."/>
            <person name="Emri T."/>
            <person name="Fekete E."/>
            <person name="Flipphi M."/>
            <person name="Freyberg S."/>
            <person name="Gallo A."/>
            <person name="Gournas C."/>
            <person name="Habgood R."/>
            <person name="Hainaut M."/>
            <person name="Harispe M.L."/>
            <person name="Henrissat B."/>
            <person name="Hilden K.S."/>
            <person name="Hope R."/>
            <person name="Hossain A."/>
            <person name="Karabika E."/>
            <person name="Karaffa L."/>
            <person name="Karanyi Z."/>
            <person name="Krasevec N."/>
            <person name="Kuo A."/>
            <person name="Kusch H."/>
            <person name="LaButti K."/>
            <person name="Lagendijk E.L."/>
            <person name="Lapidus A."/>
            <person name="Levasseur A."/>
            <person name="Lindquist E."/>
            <person name="Lipzen A."/>
            <person name="Logrieco A.F."/>
            <person name="MacCabe A."/>
            <person name="Maekelae M.R."/>
            <person name="Malavazi I."/>
            <person name="Melin P."/>
            <person name="Meyer V."/>
            <person name="Mielnichuk N."/>
            <person name="Miskei M."/>
            <person name="Molnar A.P."/>
            <person name="Mule G."/>
            <person name="Ngan C.Y."/>
            <person name="Orejas M."/>
            <person name="Orosz E."/>
            <person name="Ouedraogo J.P."/>
            <person name="Overkamp K.M."/>
            <person name="Park H.-S."/>
            <person name="Perrone G."/>
            <person name="Piumi F."/>
            <person name="Punt P.J."/>
            <person name="Ram A.F."/>
            <person name="Ramon A."/>
            <person name="Rauscher S."/>
            <person name="Record E."/>
            <person name="Riano-Pachon D.M."/>
            <person name="Robert V."/>
            <person name="Roehrig J."/>
            <person name="Ruller R."/>
            <person name="Salamov A."/>
            <person name="Salih N.S."/>
            <person name="Samson R.A."/>
            <person name="Sandor E."/>
            <person name="Sanguinetti M."/>
            <person name="Schuetze T."/>
            <person name="Sepcic K."/>
            <person name="Shelest E."/>
            <person name="Sherlock G."/>
            <person name="Sophianopoulou V."/>
            <person name="Squina F.M."/>
            <person name="Sun H."/>
            <person name="Susca A."/>
            <person name="Todd R.B."/>
            <person name="Tsang A."/>
            <person name="Unkles S.E."/>
            <person name="van de Wiele N."/>
            <person name="van Rossen-Uffink D."/>
            <person name="Oliveira J.V."/>
            <person name="Vesth T.C."/>
            <person name="Visser J."/>
            <person name="Yu J.-H."/>
            <person name="Zhou M."/>
            <person name="Andersen M.R."/>
            <person name="Archer D.B."/>
            <person name="Baker S.E."/>
            <person name="Benoit I."/>
            <person name="Brakhage A.A."/>
            <person name="Braus G.H."/>
            <person name="Fischer R."/>
            <person name="Frisvad J.C."/>
            <person name="Goldman G.H."/>
            <person name="Houbraken J."/>
            <person name="Oakley B."/>
            <person name="Pocsi I."/>
            <person name="Scazzocchio C."/>
            <person name="Seiboth B."/>
            <person name="vanKuyk P.A."/>
            <person name="Wortman J."/>
            <person name="Dyer P.S."/>
            <person name="Grigoriev I.V."/>
        </authorList>
    </citation>
    <scope>NUCLEOTIDE SEQUENCE [LARGE SCALE GENOMIC DNA]</scope>
    <source>
        <strain evidence="3">DTO 134E9</strain>
    </source>
</reference>
<accession>A0A1L9RYV7</accession>
<keyword evidence="3" id="KW-1185">Reference proteome</keyword>
<dbReference type="SMART" id="SM00225">
    <property type="entry name" value="BTB"/>
    <property type="match status" value="1"/>
</dbReference>
<gene>
    <name evidence="2" type="ORF">ASPWEDRAFT_166141</name>
</gene>
<dbReference type="PANTHER" id="PTHR47843">
    <property type="entry name" value="BTB DOMAIN-CONTAINING PROTEIN-RELATED"/>
    <property type="match status" value="1"/>
</dbReference>
<dbReference type="EMBL" id="KV878209">
    <property type="protein sequence ID" value="OJJ40054.1"/>
    <property type="molecule type" value="Genomic_DNA"/>
</dbReference>
<dbReference type="GeneID" id="63745794"/>
<protein>
    <recommendedName>
        <fullName evidence="1">BTB domain-containing protein</fullName>
    </recommendedName>
</protein>
<evidence type="ECO:0000313" key="3">
    <source>
        <dbReference type="Proteomes" id="UP000184383"/>
    </source>
</evidence>
<dbReference type="Proteomes" id="UP000184383">
    <property type="component" value="Unassembled WGS sequence"/>
</dbReference>
<dbReference type="SUPFAM" id="SSF54695">
    <property type="entry name" value="POZ domain"/>
    <property type="match status" value="1"/>
</dbReference>
<dbReference type="PROSITE" id="PS50097">
    <property type="entry name" value="BTB"/>
    <property type="match status" value="1"/>
</dbReference>
<evidence type="ECO:0000313" key="2">
    <source>
        <dbReference type="EMBL" id="OJJ40054.1"/>
    </source>
</evidence>
<dbReference type="CDD" id="cd18186">
    <property type="entry name" value="BTB_POZ_ZBTB_KLHL-like"/>
    <property type="match status" value="1"/>
</dbReference>